<dbReference type="EMBL" id="UINC01168852">
    <property type="protein sequence ID" value="SVD72097.1"/>
    <property type="molecule type" value="Genomic_DNA"/>
</dbReference>
<dbReference type="AlphaFoldDB" id="A0A382XLQ2"/>
<name>A0A382XLQ2_9ZZZZ</name>
<accession>A0A382XLQ2</accession>
<proteinExistence type="predicted"/>
<evidence type="ECO:0000256" key="1">
    <source>
        <dbReference type="SAM" id="MobiDB-lite"/>
    </source>
</evidence>
<feature type="non-terminal residue" evidence="2">
    <location>
        <position position="1"/>
    </location>
</feature>
<sequence>VHRSGGPKVPSSNLGSPTTLKAG</sequence>
<feature type="compositionally biased region" description="Polar residues" evidence="1">
    <location>
        <begin position="10"/>
        <end position="23"/>
    </location>
</feature>
<reference evidence="2" key="1">
    <citation type="submission" date="2018-05" db="EMBL/GenBank/DDBJ databases">
        <authorList>
            <person name="Lanie J.A."/>
            <person name="Ng W.-L."/>
            <person name="Kazmierczak K.M."/>
            <person name="Andrzejewski T.M."/>
            <person name="Davidsen T.M."/>
            <person name="Wayne K.J."/>
            <person name="Tettelin H."/>
            <person name="Glass J.I."/>
            <person name="Rusch D."/>
            <person name="Podicherti R."/>
            <person name="Tsui H.-C.T."/>
            <person name="Winkler M.E."/>
        </authorList>
    </citation>
    <scope>NUCLEOTIDE SEQUENCE</scope>
</reference>
<gene>
    <name evidence="2" type="ORF">METZ01_LOCUS424951</name>
</gene>
<feature type="non-terminal residue" evidence="2">
    <location>
        <position position="23"/>
    </location>
</feature>
<protein>
    <submittedName>
        <fullName evidence="2">Uncharacterized protein</fullName>
    </submittedName>
</protein>
<organism evidence="2">
    <name type="scientific">marine metagenome</name>
    <dbReference type="NCBI Taxonomy" id="408172"/>
    <lineage>
        <taxon>unclassified sequences</taxon>
        <taxon>metagenomes</taxon>
        <taxon>ecological metagenomes</taxon>
    </lineage>
</organism>
<feature type="region of interest" description="Disordered" evidence="1">
    <location>
        <begin position="1"/>
        <end position="23"/>
    </location>
</feature>
<evidence type="ECO:0000313" key="2">
    <source>
        <dbReference type="EMBL" id="SVD72097.1"/>
    </source>
</evidence>